<keyword evidence="2" id="KW-0547">Nucleotide-binding</keyword>
<keyword evidence="5" id="KW-0472">Membrane</keyword>
<feature type="coiled-coil region" evidence="6">
    <location>
        <begin position="585"/>
        <end position="623"/>
    </location>
</feature>
<evidence type="ECO:0000256" key="1">
    <source>
        <dbReference type="ARBA" id="ARBA00004370"/>
    </source>
</evidence>
<dbReference type="GO" id="GO:0016020">
    <property type="term" value="C:membrane"/>
    <property type="evidence" value="ECO:0007669"/>
    <property type="project" value="UniProtKB-SubCell"/>
</dbReference>
<accession>A0A0A2TFN7</accession>
<dbReference type="GO" id="GO:0005525">
    <property type="term" value="F:GTP binding"/>
    <property type="evidence" value="ECO:0007669"/>
    <property type="project" value="UniProtKB-KW"/>
</dbReference>
<dbReference type="Proteomes" id="UP000030147">
    <property type="component" value="Unassembled WGS sequence"/>
</dbReference>
<keyword evidence="4" id="KW-0342">GTP-binding</keyword>
<evidence type="ECO:0000256" key="5">
    <source>
        <dbReference type="ARBA" id="ARBA00023136"/>
    </source>
</evidence>
<protein>
    <recommendedName>
        <fullName evidence="7">Dynamin N-terminal domain-containing protein</fullName>
    </recommendedName>
</protein>
<sequence>MSFKLEAYTNARHNVLTQLNQISKLYNERREHHKTEEINELYNDIEQNNFQITVVGEFSRGKSTFINALLGKKILPSLARPTTTILNVISYAEEPSINLHFQDDKKTSEKIQEKDFKSLVAPKEAIQGDPASEKEYEQTINYLKQIKYARIHHPLPFLKDQVDIIDTPGTNDMDPNREHITNSIIPTSDAAILLLSANKILSDSERSFLRDRLLRNDIQKIFVVINFKDDLKTEGDRQKVIQHAETELANILHTEPKIFMVSSLQALNARRKVNGEEMKTKRGRIIEPWSIEETGFLELEKELAEFLQYDRGNVKLQRPVQRSIRVIQDTLEKQIPQEKSSLTQEINGLHGKVSEFRQKLDHIKTIGDEALQKIDRKLEQKYHELTKWYEWELDQVQETGTSTFEDNKYAHIEEISRAVENSTAPLERELHTRKIKKIQDTIEEVVESNTKHLQHEWLTIDSNMNFLYNNQAESGTNNLPIDLEEKNQESFFQDIYSDLSQSWSSSSSIFNKAFVAAGFVLTGLVEGVASIVNAGLNWLFGDRESKVDKIERQLQNQFYDSKRKKKEVFKQEWKGITETVKKRYMKIIQNKINETEHQLNTLLENTQLEEAEVQERLEGLKQQEQRFHYIKQSLEETIITLEQNEKAGVVQ</sequence>
<dbReference type="PANTHER" id="PTHR10465:SF0">
    <property type="entry name" value="SARCALUMENIN"/>
    <property type="match status" value="1"/>
</dbReference>
<keyword evidence="6" id="KW-0175">Coiled coil</keyword>
<dbReference type="Pfam" id="PF00350">
    <property type="entry name" value="Dynamin_N"/>
    <property type="match status" value="1"/>
</dbReference>
<dbReference type="InterPro" id="IPR027094">
    <property type="entry name" value="Mitofusin_fam"/>
</dbReference>
<evidence type="ECO:0000313" key="8">
    <source>
        <dbReference type="EMBL" id="KGP74677.1"/>
    </source>
</evidence>
<comment type="subcellular location">
    <subcellularLocation>
        <location evidence="1">Membrane</location>
    </subcellularLocation>
</comment>
<dbReference type="EMBL" id="AVBF01000001">
    <property type="protein sequence ID" value="KGP74677.1"/>
    <property type="molecule type" value="Genomic_DNA"/>
</dbReference>
<evidence type="ECO:0000259" key="7">
    <source>
        <dbReference type="Pfam" id="PF00350"/>
    </source>
</evidence>
<gene>
    <name evidence="8" type="ORF">N782_00400</name>
</gene>
<keyword evidence="9" id="KW-1185">Reference proteome</keyword>
<dbReference type="SUPFAM" id="SSF52540">
    <property type="entry name" value="P-loop containing nucleoside triphosphate hydrolases"/>
    <property type="match status" value="1"/>
</dbReference>
<dbReference type="RefSeq" id="WP_036815097.1">
    <property type="nucleotide sequence ID" value="NZ_AVBF01000001.1"/>
</dbReference>
<organism evidence="8 9">
    <name type="scientific">Pontibacillus yanchengensis Y32</name>
    <dbReference type="NCBI Taxonomy" id="1385514"/>
    <lineage>
        <taxon>Bacteria</taxon>
        <taxon>Bacillati</taxon>
        <taxon>Bacillota</taxon>
        <taxon>Bacilli</taxon>
        <taxon>Bacillales</taxon>
        <taxon>Bacillaceae</taxon>
        <taxon>Pontibacillus</taxon>
    </lineage>
</organism>
<dbReference type="eggNOG" id="COG0699">
    <property type="taxonomic scope" value="Bacteria"/>
</dbReference>
<dbReference type="InterPro" id="IPR045063">
    <property type="entry name" value="Dynamin_N"/>
</dbReference>
<keyword evidence="3" id="KW-0378">Hydrolase</keyword>
<dbReference type="CDD" id="cd09912">
    <property type="entry name" value="DLP_2"/>
    <property type="match status" value="1"/>
</dbReference>
<evidence type="ECO:0000256" key="3">
    <source>
        <dbReference type="ARBA" id="ARBA00022801"/>
    </source>
</evidence>
<dbReference type="GO" id="GO:0003924">
    <property type="term" value="F:GTPase activity"/>
    <property type="evidence" value="ECO:0007669"/>
    <property type="project" value="InterPro"/>
</dbReference>
<evidence type="ECO:0000313" key="9">
    <source>
        <dbReference type="Proteomes" id="UP000030147"/>
    </source>
</evidence>
<reference evidence="8 9" key="1">
    <citation type="journal article" date="2015" name="Stand. Genomic Sci.">
        <title>High quality draft genome sequence of the moderately halophilic bacterium Pontibacillus yanchengensis Y32(T) and comparison among Pontibacillus genomes.</title>
        <authorList>
            <person name="Huang J."/>
            <person name="Qiao Z.X."/>
            <person name="Tang J.W."/>
            <person name="Wang G."/>
        </authorList>
    </citation>
    <scope>NUCLEOTIDE SEQUENCE [LARGE SCALE GENOMIC DNA]</scope>
    <source>
        <strain evidence="8 9">Y32</strain>
    </source>
</reference>
<feature type="domain" description="Dynamin N-terminal" evidence="7">
    <location>
        <begin position="52"/>
        <end position="224"/>
    </location>
</feature>
<comment type="caution">
    <text evidence="8">The sequence shown here is derived from an EMBL/GenBank/DDBJ whole genome shotgun (WGS) entry which is preliminary data.</text>
</comment>
<evidence type="ECO:0000256" key="4">
    <source>
        <dbReference type="ARBA" id="ARBA00023134"/>
    </source>
</evidence>
<dbReference type="AlphaFoldDB" id="A0A0A2TFN7"/>
<dbReference type="InterPro" id="IPR027417">
    <property type="entry name" value="P-loop_NTPase"/>
</dbReference>
<evidence type="ECO:0000256" key="2">
    <source>
        <dbReference type="ARBA" id="ARBA00022741"/>
    </source>
</evidence>
<dbReference type="STRING" id="1385514.N782_00400"/>
<dbReference type="Gene3D" id="3.40.50.300">
    <property type="entry name" value="P-loop containing nucleotide triphosphate hydrolases"/>
    <property type="match status" value="1"/>
</dbReference>
<dbReference type="PANTHER" id="PTHR10465">
    <property type="entry name" value="TRANSMEMBRANE GTPASE FZO1"/>
    <property type="match status" value="1"/>
</dbReference>
<name>A0A0A2TFN7_9BACI</name>
<proteinExistence type="predicted"/>
<evidence type="ECO:0000256" key="6">
    <source>
        <dbReference type="SAM" id="Coils"/>
    </source>
</evidence>
<dbReference type="OrthoDB" id="9816479at2"/>